<dbReference type="GO" id="GO:0006261">
    <property type="term" value="P:DNA-templated DNA replication"/>
    <property type="evidence" value="ECO:0007669"/>
    <property type="project" value="InterPro"/>
</dbReference>
<dbReference type="AlphaFoldDB" id="A0A0F9N250"/>
<evidence type="ECO:0000259" key="2">
    <source>
        <dbReference type="SMART" id="SM00482"/>
    </source>
</evidence>
<feature type="domain" description="DNA-directed DNA polymerase family A palm" evidence="2">
    <location>
        <begin position="398"/>
        <end position="595"/>
    </location>
</feature>
<dbReference type="InterPro" id="IPR012337">
    <property type="entry name" value="RNaseH-like_sf"/>
</dbReference>
<sequence>MHVLQLYHDAHKITHACALQRRIFSHWRHHCDDPVYECMAFDTETTSLQFHTPSNLKHKGNIIVVNNPFPFGISLCIPYKDELALFWARMGTYLYDAALELLQEEGEKCAHNARYDIRVLHHAGTEVAPNIGCTLTMSRIGWDRREHHSLQRLSEFICPEMSDWEVELTAVMRNIRASHTRRGFPKSYSNYSFIPDKTTRKYAMIDSFMCWIINLKLRPVMLKEDCVTYDREIALLPLVRRIEERGMLFDTRRARKELRRLDTKLTAEISKVQRLAGTEFNPNSPAKLLPVLLECGILKKDLTIEGTLTTNKKALERFLRKQPAPRPKLQKLVRAVLTMRSIRTLTTRYYAPLIVRARWNNGIIYYTINPADTKTSRMTGSNPNMQFVPRPTSGYEGGNHVRGCFKCRAGYRMYFFDWSVMELIAFGIIAGSINIIKWFKAGEDLHVKMGKRIFGSQDVTRGNLVGTREVTKHVSYAYIFGAGVGGLMRDFLMLPDEAADCLERYKEAFPEFEGFKNRCKHELRVDGYITDLYGKRYHITPQLAYLSVNAVVQGTCASALKEAATKIDESFENCEDRHILLPLHDEIIIERRISPSFWEDLFVDCCKINMEEISVFMSRGLRLRVDAEYTTTNWEEKEPYICMKN</sequence>
<dbReference type="InterPro" id="IPR001098">
    <property type="entry name" value="DNA-dir_DNA_pol_A_palm_dom"/>
</dbReference>
<dbReference type="GO" id="GO:0003677">
    <property type="term" value="F:DNA binding"/>
    <property type="evidence" value="ECO:0007669"/>
    <property type="project" value="InterPro"/>
</dbReference>
<dbReference type="GO" id="GO:0003887">
    <property type="term" value="F:DNA-directed DNA polymerase activity"/>
    <property type="evidence" value="ECO:0007669"/>
    <property type="project" value="InterPro"/>
</dbReference>
<organism evidence="3">
    <name type="scientific">marine sediment metagenome</name>
    <dbReference type="NCBI Taxonomy" id="412755"/>
    <lineage>
        <taxon>unclassified sequences</taxon>
        <taxon>metagenomes</taxon>
        <taxon>ecological metagenomes</taxon>
    </lineage>
</organism>
<dbReference type="SMART" id="SM00482">
    <property type="entry name" value="POLAc"/>
    <property type="match status" value="1"/>
</dbReference>
<dbReference type="PRINTS" id="PR00868">
    <property type="entry name" value="DNAPOLI"/>
</dbReference>
<evidence type="ECO:0000313" key="3">
    <source>
        <dbReference type="EMBL" id="KKM75587.1"/>
    </source>
</evidence>
<dbReference type="Gene3D" id="1.20.1060.10">
    <property type="entry name" value="Taq DNA Polymerase, Chain T, domain 4"/>
    <property type="match status" value="1"/>
</dbReference>
<accession>A0A0F9N250</accession>
<dbReference type="GO" id="GO:0006302">
    <property type="term" value="P:double-strand break repair"/>
    <property type="evidence" value="ECO:0007669"/>
    <property type="project" value="TreeGrafter"/>
</dbReference>
<dbReference type="PANTHER" id="PTHR10133:SF27">
    <property type="entry name" value="DNA POLYMERASE NU"/>
    <property type="match status" value="1"/>
</dbReference>
<keyword evidence="1" id="KW-0235">DNA replication</keyword>
<dbReference type="Gene3D" id="1.10.150.20">
    <property type="entry name" value="5' to 3' exonuclease, C-terminal subdomain"/>
    <property type="match status" value="1"/>
</dbReference>
<dbReference type="InterPro" id="IPR036397">
    <property type="entry name" value="RNaseH_sf"/>
</dbReference>
<proteinExistence type="predicted"/>
<reference evidence="3" key="1">
    <citation type="journal article" date="2015" name="Nature">
        <title>Complex archaea that bridge the gap between prokaryotes and eukaryotes.</title>
        <authorList>
            <person name="Spang A."/>
            <person name="Saw J.H."/>
            <person name="Jorgensen S.L."/>
            <person name="Zaremba-Niedzwiedzka K."/>
            <person name="Martijn J."/>
            <person name="Lind A.E."/>
            <person name="van Eijk R."/>
            <person name="Schleper C."/>
            <person name="Guy L."/>
            <person name="Ettema T.J."/>
        </authorList>
    </citation>
    <scope>NUCLEOTIDE SEQUENCE</scope>
</reference>
<dbReference type="PANTHER" id="PTHR10133">
    <property type="entry name" value="DNA POLYMERASE I"/>
    <property type="match status" value="1"/>
</dbReference>
<evidence type="ECO:0000256" key="1">
    <source>
        <dbReference type="ARBA" id="ARBA00022705"/>
    </source>
</evidence>
<dbReference type="InterPro" id="IPR002298">
    <property type="entry name" value="DNA_polymerase_A"/>
</dbReference>
<dbReference type="Gene3D" id="3.30.420.10">
    <property type="entry name" value="Ribonuclease H-like superfamily/Ribonuclease H"/>
    <property type="match status" value="1"/>
</dbReference>
<name>A0A0F9N250_9ZZZZ</name>
<dbReference type="Pfam" id="PF00476">
    <property type="entry name" value="DNA_pol_A"/>
    <property type="match status" value="1"/>
</dbReference>
<gene>
    <name evidence="3" type="ORF">LCGC14_1388710</name>
</gene>
<dbReference type="SUPFAM" id="SSF53098">
    <property type="entry name" value="Ribonuclease H-like"/>
    <property type="match status" value="1"/>
</dbReference>
<dbReference type="Gene3D" id="3.30.70.370">
    <property type="match status" value="1"/>
</dbReference>
<dbReference type="InterPro" id="IPR043502">
    <property type="entry name" value="DNA/RNA_pol_sf"/>
</dbReference>
<dbReference type="SUPFAM" id="SSF56672">
    <property type="entry name" value="DNA/RNA polymerases"/>
    <property type="match status" value="1"/>
</dbReference>
<dbReference type="EMBL" id="LAZR01008950">
    <property type="protein sequence ID" value="KKM75587.1"/>
    <property type="molecule type" value="Genomic_DNA"/>
</dbReference>
<protein>
    <recommendedName>
        <fullName evidence="2">DNA-directed DNA polymerase family A palm domain-containing protein</fullName>
    </recommendedName>
</protein>
<comment type="caution">
    <text evidence="3">The sequence shown here is derived from an EMBL/GenBank/DDBJ whole genome shotgun (WGS) entry which is preliminary data.</text>
</comment>